<dbReference type="AlphaFoldDB" id="X1J9X4"/>
<dbReference type="InterPro" id="IPR011257">
    <property type="entry name" value="DNA_glycosylase"/>
</dbReference>
<accession>X1J9X4</accession>
<dbReference type="GO" id="GO:0003824">
    <property type="term" value="F:catalytic activity"/>
    <property type="evidence" value="ECO:0007669"/>
    <property type="project" value="InterPro"/>
</dbReference>
<feature type="non-terminal residue" evidence="1">
    <location>
        <position position="54"/>
    </location>
</feature>
<evidence type="ECO:0000313" key="1">
    <source>
        <dbReference type="EMBL" id="GAH66548.1"/>
    </source>
</evidence>
<comment type="caution">
    <text evidence="1">The sequence shown here is derived from an EMBL/GenBank/DDBJ whole genome shotgun (WGS) entry which is preliminary data.</text>
</comment>
<dbReference type="EMBL" id="BARU01030728">
    <property type="protein sequence ID" value="GAH66548.1"/>
    <property type="molecule type" value="Genomic_DNA"/>
</dbReference>
<organism evidence="1">
    <name type="scientific">marine sediment metagenome</name>
    <dbReference type="NCBI Taxonomy" id="412755"/>
    <lineage>
        <taxon>unclassified sequences</taxon>
        <taxon>metagenomes</taxon>
        <taxon>ecological metagenomes</taxon>
    </lineage>
</organism>
<dbReference type="GO" id="GO:0006281">
    <property type="term" value="P:DNA repair"/>
    <property type="evidence" value="ECO:0007669"/>
    <property type="project" value="InterPro"/>
</dbReference>
<sequence>MTMRPATSEIKKLLEEIYSRLLNEFGHRNWWPGETRDEVIIGAILTQNVSWQNV</sequence>
<dbReference type="Gene3D" id="1.10.340.30">
    <property type="entry name" value="Hypothetical protein, domain 2"/>
    <property type="match status" value="1"/>
</dbReference>
<dbReference type="SUPFAM" id="SSF48150">
    <property type="entry name" value="DNA-glycosylase"/>
    <property type="match status" value="1"/>
</dbReference>
<reference evidence="1" key="1">
    <citation type="journal article" date="2014" name="Front. Microbiol.">
        <title>High frequency of phylogenetically diverse reductive dehalogenase-homologous genes in deep subseafloor sedimentary metagenomes.</title>
        <authorList>
            <person name="Kawai M."/>
            <person name="Futagami T."/>
            <person name="Toyoda A."/>
            <person name="Takaki Y."/>
            <person name="Nishi S."/>
            <person name="Hori S."/>
            <person name="Arai W."/>
            <person name="Tsubouchi T."/>
            <person name="Morono Y."/>
            <person name="Uchiyama I."/>
            <person name="Ito T."/>
            <person name="Fujiyama A."/>
            <person name="Inagaki F."/>
            <person name="Takami H."/>
        </authorList>
    </citation>
    <scope>NUCLEOTIDE SEQUENCE</scope>
    <source>
        <strain evidence="1">Expedition CK06-06</strain>
    </source>
</reference>
<protein>
    <recommendedName>
        <fullName evidence="2">HhH-GPD domain-containing protein</fullName>
    </recommendedName>
</protein>
<name>X1J9X4_9ZZZZ</name>
<proteinExistence type="predicted"/>
<gene>
    <name evidence="1" type="ORF">S03H2_48706</name>
</gene>
<evidence type="ECO:0008006" key="2">
    <source>
        <dbReference type="Google" id="ProtNLM"/>
    </source>
</evidence>